<evidence type="ECO:0000313" key="2">
    <source>
        <dbReference type="EMBL" id="NBN79114.1"/>
    </source>
</evidence>
<dbReference type="AlphaFoldDB" id="A0A7X5F424"/>
<dbReference type="SUPFAM" id="SSF53474">
    <property type="entry name" value="alpha/beta-Hydrolases"/>
    <property type="match status" value="1"/>
</dbReference>
<proteinExistence type="predicted"/>
<dbReference type="GO" id="GO:0016787">
    <property type="term" value="F:hydrolase activity"/>
    <property type="evidence" value="ECO:0007669"/>
    <property type="project" value="UniProtKB-KW"/>
</dbReference>
<protein>
    <submittedName>
        <fullName evidence="2">Alpha/beta fold hydrolase</fullName>
    </submittedName>
</protein>
<dbReference type="InterPro" id="IPR050266">
    <property type="entry name" value="AB_hydrolase_sf"/>
</dbReference>
<sequence>MREALSASGLVYRDSDPDGRAGDGNRAARPVLVLLHGWSCHGGFFAPQVTALAGVARLIVPDLPGHGRTGTAVTPSIEAAADALAGLLREQVPGPVVLAGWSMGAHVAYALAERHGTAGVRALVSLDMTPKVLNDATWSDGVRDGLDGARNADVLAAIAGRWPQMAERVAQRIFARGTVPDAALVQWARREIRAADPRLLQPMWASLTRQDFRTLLPALACPLHLVQGARSALYGEGVADWHRQHVPGVTVHRLERSGHAPHLEEPGRVNRLLQEVLCGQAESSALP</sequence>
<dbReference type="InterPro" id="IPR000073">
    <property type="entry name" value="AB_hydrolase_1"/>
</dbReference>
<dbReference type="EMBL" id="JAABLQ010000001">
    <property type="protein sequence ID" value="NBN79114.1"/>
    <property type="molecule type" value="Genomic_DNA"/>
</dbReference>
<evidence type="ECO:0000313" key="3">
    <source>
        <dbReference type="Proteomes" id="UP000586722"/>
    </source>
</evidence>
<gene>
    <name evidence="2" type="ORF">GWI72_12620</name>
</gene>
<dbReference type="Pfam" id="PF12697">
    <property type="entry name" value="Abhydrolase_6"/>
    <property type="match status" value="1"/>
</dbReference>
<dbReference type="RefSeq" id="WP_161708827.1">
    <property type="nucleotide sequence ID" value="NZ_JAABLQ010000001.1"/>
</dbReference>
<accession>A0A7X5F424</accession>
<reference evidence="3" key="1">
    <citation type="submission" date="2020-01" db="EMBL/GenBank/DDBJ databases">
        <authorList>
            <person name="Fang Y."/>
            <person name="Sun R."/>
            <person name="Nie L."/>
            <person name="He J."/>
            <person name="Hao L."/>
            <person name="Wang L."/>
            <person name="Su S."/>
            <person name="Lv E."/>
            <person name="Zhang Z."/>
            <person name="Xie R."/>
            <person name="Liu H."/>
        </authorList>
    </citation>
    <scope>NUCLEOTIDE SEQUENCE [LARGE SCALE GENOMIC DNA]</scope>
    <source>
        <strain evidence="3">XCT-53</strain>
    </source>
</reference>
<dbReference type="Proteomes" id="UP000586722">
    <property type="component" value="Unassembled WGS sequence"/>
</dbReference>
<dbReference type="InterPro" id="IPR029058">
    <property type="entry name" value="AB_hydrolase_fold"/>
</dbReference>
<dbReference type="PANTHER" id="PTHR43798">
    <property type="entry name" value="MONOACYLGLYCEROL LIPASE"/>
    <property type="match status" value="1"/>
</dbReference>
<name>A0A7X5F424_9HYPH</name>
<dbReference type="PANTHER" id="PTHR43798:SF33">
    <property type="entry name" value="HYDROLASE, PUTATIVE (AFU_ORTHOLOGUE AFUA_2G14860)-RELATED"/>
    <property type="match status" value="1"/>
</dbReference>
<keyword evidence="2" id="KW-0378">Hydrolase</keyword>
<dbReference type="Gene3D" id="3.40.50.1820">
    <property type="entry name" value="alpha/beta hydrolase"/>
    <property type="match status" value="1"/>
</dbReference>
<evidence type="ECO:0000259" key="1">
    <source>
        <dbReference type="Pfam" id="PF12697"/>
    </source>
</evidence>
<comment type="caution">
    <text evidence="2">The sequence shown here is derived from an EMBL/GenBank/DDBJ whole genome shotgun (WGS) entry which is preliminary data.</text>
</comment>
<organism evidence="2 3">
    <name type="scientific">Pannonibacter tanglangensis</name>
    <dbReference type="NCBI Taxonomy" id="2750084"/>
    <lineage>
        <taxon>Bacteria</taxon>
        <taxon>Pseudomonadati</taxon>
        <taxon>Pseudomonadota</taxon>
        <taxon>Alphaproteobacteria</taxon>
        <taxon>Hyphomicrobiales</taxon>
        <taxon>Stappiaceae</taxon>
        <taxon>Pannonibacter</taxon>
    </lineage>
</organism>
<dbReference type="GO" id="GO:0016020">
    <property type="term" value="C:membrane"/>
    <property type="evidence" value="ECO:0007669"/>
    <property type="project" value="TreeGrafter"/>
</dbReference>
<feature type="domain" description="AB hydrolase-1" evidence="1">
    <location>
        <begin position="32"/>
        <end position="271"/>
    </location>
</feature>
<keyword evidence="3" id="KW-1185">Reference proteome</keyword>